<feature type="domain" description="Calcineurin-like phosphoesterase" evidence="10">
    <location>
        <begin position="1"/>
        <end position="195"/>
    </location>
</feature>
<feature type="active site" description="Proton donor" evidence="9">
    <location>
        <position position="85"/>
    </location>
</feature>
<evidence type="ECO:0000256" key="3">
    <source>
        <dbReference type="ARBA" id="ARBA00022759"/>
    </source>
</evidence>
<keyword evidence="12" id="KW-1185">Reference proteome</keyword>
<dbReference type="HAMAP" id="MF_02044">
    <property type="entry name" value="Mre11"/>
    <property type="match status" value="1"/>
</dbReference>
<accession>A0A166FBN6</accession>
<dbReference type="OrthoDB" id="11638at2157"/>
<dbReference type="InterPro" id="IPR041796">
    <property type="entry name" value="Mre11_N"/>
</dbReference>
<feature type="binding site" evidence="9">
    <location>
        <position position="8"/>
    </location>
    <ligand>
        <name>Mn(2+)</name>
        <dbReference type="ChEBI" id="CHEBI:29035"/>
        <label>1</label>
    </ligand>
</feature>
<evidence type="ECO:0000256" key="1">
    <source>
        <dbReference type="ARBA" id="ARBA00022722"/>
    </source>
</evidence>
<evidence type="ECO:0000313" key="12">
    <source>
        <dbReference type="Proteomes" id="UP000077275"/>
    </source>
</evidence>
<comment type="cofactor">
    <cofactor evidence="9">
        <name>Mn(2+)</name>
        <dbReference type="ChEBI" id="CHEBI:29035"/>
    </cofactor>
    <text evidence="9">Binds 2 manganese ions per subunit.</text>
</comment>
<feature type="binding site" evidence="9">
    <location>
        <position position="84"/>
    </location>
    <ligand>
        <name>Mn(2+)</name>
        <dbReference type="ChEBI" id="CHEBI:29035"/>
        <label>2</label>
    </ligand>
</feature>
<reference evidence="11 12" key="1">
    <citation type="submission" date="2016-04" db="EMBL/GenBank/DDBJ databases">
        <title>Genome sequence of Methanobrevibacter cuticularis DSM 11139.</title>
        <authorList>
            <person name="Poehlein A."/>
            <person name="Seedorf H."/>
            <person name="Daniel R."/>
        </authorList>
    </citation>
    <scope>NUCLEOTIDE SEQUENCE [LARGE SCALE GENOMIC DNA]</scope>
    <source>
        <strain evidence="11 12">DSM 11139</strain>
    </source>
</reference>
<dbReference type="Proteomes" id="UP000077275">
    <property type="component" value="Unassembled WGS sequence"/>
</dbReference>
<feature type="binding site" evidence="9">
    <location>
        <position position="49"/>
    </location>
    <ligand>
        <name>Mn(2+)</name>
        <dbReference type="ChEBI" id="CHEBI:29035"/>
        <label>2</label>
    </ligand>
</feature>
<dbReference type="CDD" id="cd00840">
    <property type="entry name" value="MPP_Mre11_N"/>
    <property type="match status" value="1"/>
</dbReference>
<evidence type="ECO:0000256" key="2">
    <source>
        <dbReference type="ARBA" id="ARBA00022723"/>
    </source>
</evidence>
<keyword evidence="4 9" id="KW-0227">DNA damage</keyword>
<sequence>MKFAHLADTHLGYRQYGLIEREEDFYNVFNDIVDKIIEERVDFVIHSGDLFEMAKPSPNALLVFQEGLMRIHDSGIPFYAIAGNHDTIMRKNALPPQVLYKKLGLTLISPDNSVVKSSFLRENDIFMGGFPFIPKSQNEFLKSKFNELSKKAEDYSMKILVSHQGIDKYIPFQYELEIADIPTNFNYYGFGHLHNRVVDDFGDGKLVYPGSTEIWRINELGDYKKNGKGFYLVDIGGDIPEIEPINLDLPREFISKNIAYEKLDSELLTLQRYISSLKDKPILNITIEKGNFNISDMYKQLNEAFSKSCLLIRPTFKTDTMINEENINGDNSSLEPRDLLIEHLKSFDNEDISNLAIDLLDNLSKDKLEESEKIANNFYEEYFGENKVSN</sequence>
<protein>
    <recommendedName>
        <fullName evidence="9">DNA double-strand break repair protein Mre11</fullName>
        <ecNumber evidence="9">3.1.-.-</ecNumber>
    </recommendedName>
</protein>
<feature type="binding site" evidence="9">
    <location>
        <position position="10"/>
    </location>
    <ligand>
        <name>Mn(2+)</name>
        <dbReference type="ChEBI" id="CHEBI:29035"/>
        <label>1</label>
    </ligand>
</feature>
<keyword evidence="1 9" id="KW-0540">Nuclease</keyword>
<dbReference type="SUPFAM" id="SSF56300">
    <property type="entry name" value="Metallo-dependent phosphatases"/>
    <property type="match status" value="1"/>
</dbReference>
<keyword evidence="7 9" id="KW-0234">DNA repair</keyword>
<dbReference type="EMBL" id="LWMW01000033">
    <property type="protein sequence ID" value="KZX17506.1"/>
    <property type="molecule type" value="Genomic_DNA"/>
</dbReference>
<evidence type="ECO:0000256" key="9">
    <source>
        <dbReference type="HAMAP-Rule" id="MF_02044"/>
    </source>
</evidence>
<evidence type="ECO:0000256" key="4">
    <source>
        <dbReference type="ARBA" id="ARBA00022763"/>
    </source>
</evidence>
<evidence type="ECO:0000256" key="5">
    <source>
        <dbReference type="ARBA" id="ARBA00022801"/>
    </source>
</evidence>
<dbReference type="InterPro" id="IPR050535">
    <property type="entry name" value="DNA_Repair-Maintenance_Comp"/>
</dbReference>
<dbReference type="AlphaFoldDB" id="A0A166FBN6"/>
<keyword evidence="5 9" id="KW-0378">Hydrolase</keyword>
<organism evidence="11 12">
    <name type="scientific">Methanobrevibacter cuticularis</name>
    <dbReference type="NCBI Taxonomy" id="47311"/>
    <lineage>
        <taxon>Archaea</taxon>
        <taxon>Methanobacteriati</taxon>
        <taxon>Methanobacteriota</taxon>
        <taxon>Methanomada group</taxon>
        <taxon>Methanobacteria</taxon>
        <taxon>Methanobacteriales</taxon>
        <taxon>Methanobacteriaceae</taxon>
        <taxon>Methanobrevibacter</taxon>
    </lineage>
</organism>
<dbReference type="GO" id="GO:0045027">
    <property type="term" value="F:DNA end binding"/>
    <property type="evidence" value="ECO:0007669"/>
    <property type="project" value="UniProtKB-UniRule"/>
</dbReference>
<proteinExistence type="inferred from homology"/>
<dbReference type="RefSeq" id="WP_067257595.1">
    <property type="nucleotide sequence ID" value="NZ_LWMW01000033.1"/>
</dbReference>
<dbReference type="Gene3D" id="3.60.21.10">
    <property type="match status" value="1"/>
</dbReference>
<keyword evidence="2 9" id="KW-0479">Metal-binding</keyword>
<dbReference type="InterPro" id="IPR004843">
    <property type="entry name" value="Calcineurin-like_PHP"/>
</dbReference>
<dbReference type="GO" id="GO:0008408">
    <property type="term" value="F:3'-5' exonuclease activity"/>
    <property type="evidence" value="ECO:0007669"/>
    <property type="project" value="UniProtKB-UniRule"/>
</dbReference>
<keyword evidence="8 9" id="KW-0464">Manganese</keyword>
<feature type="binding site" evidence="9">
    <location>
        <position position="163"/>
    </location>
    <ligand>
        <name>Mn(2+)</name>
        <dbReference type="ChEBI" id="CHEBI:29035"/>
        <label>2</label>
    </ligand>
</feature>
<comment type="activity regulation">
    <text evidence="9">Nuclease activity is regulated by Rad50.</text>
</comment>
<comment type="subunit">
    <text evidence="9">Homodimer. Forms a heterotetramer composed of two Mre11 subunits and two Rad50 subunits.</text>
</comment>
<evidence type="ECO:0000256" key="8">
    <source>
        <dbReference type="ARBA" id="ARBA00023211"/>
    </source>
</evidence>
<dbReference type="GO" id="GO:0000403">
    <property type="term" value="F:Y-form DNA binding"/>
    <property type="evidence" value="ECO:0007669"/>
    <property type="project" value="UniProtKB-UniRule"/>
</dbReference>
<name>A0A166FBN6_9EURY</name>
<gene>
    <name evidence="11" type="primary">yhaO</name>
    <name evidence="9" type="synonym">mre11</name>
    <name evidence="11" type="ORF">MBCUT_01810</name>
</gene>
<comment type="caution">
    <text evidence="11">The sequence shown here is derived from an EMBL/GenBank/DDBJ whole genome shotgun (WGS) entry which is preliminary data.</text>
</comment>
<keyword evidence="3 9" id="KW-0255">Endonuclease</keyword>
<dbReference type="Pfam" id="PF00149">
    <property type="entry name" value="Metallophos"/>
    <property type="match status" value="1"/>
</dbReference>
<keyword evidence="6 9" id="KW-0269">Exonuclease</keyword>
<feature type="binding site" evidence="9">
    <location>
        <position position="194"/>
    </location>
    <ligand>
        <name>Mn(2+)</name>
        <dbReference type="ChEBI" id="CHEBI:29035"/>
        <label>1</label>
    </ligand>
</feature>
<dbReference type="PANTHER" id="PTHR30337:SF0">
    <property type="entry name" value="NUCLEASE SBCCD SUBUNIT D"/>
    <property type="match status" value="1"/>
</dbReference>
<dbReference type="InterPro" id="IPR032885">
    <property type="entry name" value="Mre11_archaea-type"/>
</dbReference>
<dbReference type="InterPro" id="IPR029052">
    <property type="entry name" value="Metallo-depent_PP-like"/>
</dbReference>
<evidence type="ECO:0000256" key="7">
    <source>
        <dbReference type="ARBA" id="ARBA00023204"/>
    </source>
</evidence>
<evidence type="ECO:0000259" key="10">
    <source>
        <dbReference type="Pfam" id="PF00149"/>
    </source>
</evidence>
<feature type="binding site" evidence="9">
    <location>
        <position position="49"/>
    </location>
    <ligand>
        <name>Mn(2+)</name>
        <dbReference type="ChEBI" id="CHEBI:29035"/>
        <label>1</label>
    </ligand>
</feature>
<dbReference type="GO" id="GO:0004519">
    <property type="term" value="F:endonuclease activity"/>
    <property type="evidence" value="ECO:0007669"/>
    <property type="project" value="UniProtKB-UniRule"/>
</dbReference>
<dbReference type="PANTHER" id="PTHR30337">
    <property type="entry name" value="COMPONENT OF ATP-DEPENDENT DSDNA EXONUCLEASE"/>
    <property type="match status" value="1"/>
</dbReference>
<evidence type="ECO:0000313" key="11">
    <source>
        <dbReference type="EMBL" id="KZX17506.1"/>
    </source>
</evidence>
<comment type="function">
    <text evidence="9">Part of the Rad50/Mre11 complex, which is involved in the early steps of DNA double-strand break (DSB) repair. The complex may facilitate opening of the processed DNA ends to aid in the recruitment of HerA and NurA. Mre11 binds to DSB ends and has both double-stranded 3'-5' exonuclease activity and single-stranded endonuclease activity.</text>
</comment>
<dbReference type="STRING" id="47311.MBCUT_01810"/>
<feature type="binding site" evidence="9">
    <location>
        <position position="192"/>
    </location>
    <ligand>
        <name>Mn(2+)</name>
        <dbReference type="ChEBI" id="CHEBI:29035"/>
        <label>2</label>
    </ligand>
</feature>
<evidence type="ECO:0000256" key="6">
    <source>
        <dbReference type="ARBA" id="ARBA00022839"/>
    </source>
</evidence>
<comment type="similarity">
    <text evidence="9">Belongs to the MRE11/RAD32 family.</text>
</comment>
<dbReference type="EC" id="3.1.-.-" evidence="9"/>
<dbReference type="GO" id="GO:0030145">
    <property type="term" value="F:manganese ion binding"/>
    <property type="evidence" value="ECO:0007669"/>
    <property type="project" value="UniProtKB-UniRule"/>
</dbReference>
<dbReference type="GO" id="GO:0006302">
    <property type="term" value="P:double-strand break repair"/>
    <property type="evidence" value="ECO:0007669"/>
    <property type="project" value="UniProtKB-UniRule"/>
</dbReference>
<dbReference type="PATRIC" id="fig|47311.3.peg.198"/>